<dbReference type="EMBL" id="JACMRX010000003">
    <property type="protein sequence ID" value="KAF7993647.1"/>
    <property type="molecule type" value="Genomic_DNA"/>
</dbReference>
<dbReference type="AlphaFoldDB" id="A0A835CRT5"/>
<name>A0A835CRT5_APHGI</name>
<protein>
    <submittedName>
        <fullName evidence="1">Uncharacterized protein</fullName>
    </submittedName>
</protein>
<comment type="caution">
    <text evidence="1">The sequence shown here is derived from an EMBL/GenBank/DDBJ whole genome shotgun (WGS) entry which is preliminary data.</text>
</comment>
<sequence>MMIQPSGGGFWATVELLVDGIQDLSRTEPCNDDIEEWLETMANKVKKLKRKHDWVIDDNDDNDDDDDEEFDELDFGSCCFSNPPVRSRLEMLMGSNVVRLTDRRYMLRLMEKINQDYEKNQQCRIEERKKNELMRTKMMIVNRLIPVQEAPIEIKKYPLFQLYLYCDSIIREKRKKRSTKQIKIAQSLYRLLYPVKVEEETKNQEKYAYMKRVHIDGVPELIPLTSEEVAAIELENEATKDIENGYMLPQEEYDRLHYETNEIKEFRDAQNVEDMYARAHEILGILYSYIDDGRYKKPGHPEKIIKSESDIEKNEEIIEDTDGKI</sequence>
<dbReference type="Proteomes" id="UP000639338">
    <property type="component" value="Unassembled WGS sequence"/>
</dbReference>
<proteinExistence type="predicted"/>
<evidence type="ECO:0000313" key="1">
    <source>
        <dbReference type="EMBL" id="KAF7993647.1"/>
    </source>
</evidence>
<evidence type="ECO:0000313" key="2">
    <source>
        <dbReference type="Proteomes" id="UP000639338"/>
    </source>
</evidence>
<dbReference type="OrthoDB" id="6150133at2759"/>
<keyword evidence="2" id="KW-1185">Reference proteome</keyword>
<accession>A0A835CRT5</accession>
<organism evidence="1 2">
    <name type="scientific">Aphidius gifuensis</name>
    <name type="common">Parasitoid wasp</name>
    <dbReference type="NCBI Taxonomy" id="684658"/>
    <lineage>
        <taxon>Eukaryota</taxon>
        <taxon>Metazoa</taxon>
        <taxon>Ecdysozoa</taxon>
        <taxon>Arthropoda</taxon>
        <taxon>Hexapoda</taxon>
        <taxon>Insecta</taxon>
        <taxon>Pterygota</taxon>
        <taxon>Neoptera</taxon>
        <taxon>Endopterygota</taxon>
        <taxon>Hymenoptera</taxon>
        <taxon>Apocrita</taxon>
        <taxon>Ichneumonoidea</taxon>
        <taxon>Braconidae</taxon>
        <taxon>Aphidiinae</taxon>
        <taxon>Aphidius</taxon>
    </lineage>
</organism>
<reference evidence="1 2" key="1">
    <citation type="submission" date="2020-08" db="EMBL/GenBank/DDBJ databases">
        <title>Aphidius gifuensis genome sequencing and assembly.</title>
        <authorList>
            <person name="Du Z."/>
        </authorList>
    </citation>
    <scope>NUCLEOTIDE SEQUENCE [LARGE SCALE GENOMIC DNA]</scope>
    <source>
        <strain evidence="1">YNYX2018</strain>
        <tissue evidence="1">Adults</tissue>
    </source>
</reference>
<gene>
    <name evidence="1" type="ORF">HCN44_010242</name>
</gene>